<comment type="caution">
    <text evidence="2">The sequence shown here is derived from an EMBL/GenBank/DDBJ whole genome shotgun (WGS) entry which is preliminary data.</text>
</comment>
<dbReference type="PANTHER" id="PTHR10697:SF13">
    <property type="entry name" value="RICIN B LECTIN DOMAIN-CONTAINING PROTEIN"/>
    <property type="match status" value="1"/>
</dbReference>
<accession>A0A7I8W4D0</accession>
<sequence>MKRWFALLIAGVSFSTLLCSTPGCRCVPGRWSATVSSTSYQFDLEHGRSASGGNSMDVYYDFEGRRMAIIYKGRSRAVLDFGKGMAYSISSRGCRGHGTRQKERAMCVPKEAEYLGKETLVGNVEIDLWKFPGVNSTVRSAVNRENCVPVFEEIFYKTKGYAEVESIKYTNLSVQTIDENVFKLPDDCSYFPPRFGSSKRYDPSY</sequence>
<evidence type="ECO:0000313" key="3">
    <source>
        <dbReference type="Proteomes" id="UP000549394"/>
    </source>
</evidence>
<keyword evidence="3" id="KW-1185">Reference proteome</keyword>
<gene>
    <name evidence="2" type="ORF">DGYR_LOCUS11096</name>
</gene>
<dbReference type="GO" id="GO:0007160">
    <property type="term" value="P:cell-matrix adhesion"/>
    <property type="evidence" value="ECO:0007669"/>
    <property type="project" value="InterPro"/>
</dbReference>
<feature type="signal peptide" evidence="1">
    <location>
        <begin position="1"/>
        <end position="26"/>
    </location>
</feature>
<dbReference type="AlphaFoldDB" id="A0A7I8W4D0"/>
<dbReference type="Pfam" id="PF00811">
    <property type="entry name" value="Ependymin"/>
    <property type="match status" value="1"/>
</dbReference>
<evidence type="ECO:0000256" key="1">
    <source>
        <dbReference type="SAM" id="SignalP"/>
    </source>
</evidence>
<name>A0A7I8W4D0_9ANNE</name>
<evidence type="ECO:0000313" key="2">
    <source>
        <dbReference type="EMBL" id="CAD5123413.1"/>
    </source>
</evidence>
<keyword evidence="1" id="KW-0732">Signal</keyword>
<dbReference type="PANTHER" id="PTHR10697">
    <property type="entry name" value="MAMMALIAN EPENDYMIN-RELATED PROTEIN 1"/>
    <property type="match status" value="1"/>
</dbReference>
<dbReference type="GO" id="GO:0005576">
    <property type="term" value="C:extracellular region"/>
    <property type="evidence" value="ECO:0007669"/>
    <property type="project" value="InterPro"/>
</dbReference>
<dbReference type="InterPro" id="IPR001299">
    <property type="entry name" value="Ependymin"/>
</dbReference>
<feature type="chain" id="PRO_5029688145" evidence="1">
    <location>
        <begin position="27"/>
        <end position="205"/>
    </location>
</feature>
<dbReference type="EMBL" id="CAJFCJ010000019">
    <property type="protein sequence ID" value="CAD5123413.1"/>
    <property type="molecule type" value="Genomic_DNA"/>
</dbReference>
<protein>
    <submittedName>
        <fullName evidence="2">DgyrCDS11763</fullName>
    </submittedName>
</protein>
<organism evidence="2 3">
    <name type="scientific">Dimorphilus gyrociliatus</name>
    <dbReference type="NCBI Taxonomy" id="2664684"/>
    <lineage>
        <taxon>Eukaryota</taxon>
        <taxon>Metazoa</taxon>
        <taxon>Spiralia</taxon>
        <taxon>Lophotrochozoa</taxon>
        <taxon>Annelida</taxon>
        <taxon>Polychaeta</taxon>
        <taxon>Polychaeta incertae sedis</taxon>
        <taxon>Dinophilidae</taxon>
        <taxon>Dimorphilus</taxon>
    </lineage>
</organism>
<dbReference type="GO" id="GO:0005509">
    <property type="term" value="F:calcium ion binding"/>
    <property type="evidence" value="ECO:0007669"/>
    <property type="project" value="InterPro"/>
</dbReference>
<reference evidence="2 3" key="1">
    <citation type="submission" date="2020-08" db="EMBL/GenBank/DDBJ databases">
        <authorList>
            <person name="Hejnol A."/>
        </authorList>
    </citation>
    <scope>NUCLEOTIDE SEQUENCE [LARGE SCALE GENOMIC DNA]</scope>
</reference>
<proteinExistence type="predicted"/>
<dbReference type="Proteomes" id="UP000549394">
    <property type="component" value="Unassembled WGS sequence"/>
</dbReference>
<dbReference type="GO" id="GO:0005764">
    <property type="term" value="C:lysosome"/>
    <property type="evidence" value="ECO:0007669"/>
    <property type="project" value="TreeGrafter"/>
</dbReference>